<feature type="domain" description="General secretion pathway GspH" evidence="12">
    <location>
        <begin position="50"/>
        <end position="169"/>
    </location>
</feature>
<evidence type="ECO:0000256" key="1">
    <source>
        <dbReference type="ARBA" id="ARBA00004377"/>
    </source>
</evidence>
<evidence type="ECO:0000256" key="11">
    <source>
        <dbReference type="SAM" id="Phobius"/>
    </source>
</evidence>
<keyword evidence="5" id="KW-0997">Cell inner membrane</keyword>
<dbReference type="EMBL" id="CACVAY010000010">
    <property type="protein sequence ID" value="CAA6801938.1"/>
    <property type="molecule type" value="Genomic_DNA"/>
</dbReference>
<feature type="transmembrane region" description="Helical" evidence="11">
    <location>
        <begin position="12"/>
        <end position="32"/>
    </location>
</feature>
<comment type="subcellular location">
    <subcellularLocation>
        <location evidence="1">Cell inner membrane</location>
        <topology evidence="1">Single-pass membrane protein</topology>
    </subcellularLocation>
</comment>
<dbReference type="InterPro" id="IPR022346">
    <property type="entry name" value="T2SS_GspH"/>
</dbReference>
<dbReference type="Gene3D" id="3.55.40.10">
    <property type="entry name" value="minor pseudopilin epsh domain"/>
    <property type="match status" value="1"/>
</dbReference>
<evidence type="ECO:0000256" key="4">
    <source>
        <dbReference type="ARBA" id="ARBA00022481"/>
    </source>
</evidence>
<gene>
    <name evidence="13" type="ORF">HELGO_WM10611</name>
</gene>
<dbReference type="InterPro" id="IPR012902">
    <property type="entry name" value="N_methyl_site"/>
</dbReference>
<dbReference type="NCBIfam" id="TIGR02532">
    <property type="entry name" value="IV_pilin_GFxxxE"/>
    <property type="match status" value="1"/>
</dbReference>
<evidence type="ECO:0000256" key="7">
    <source>
        <dbReference type="ARBA" id="ARBA00022989"/>
    </source>
</evidence>
<name>A0A6S6SGF1_9GAMM</name>
<proteinExistence type="inferred from homology"/>
<keyword evidence="8 11" id="KW-0472">Membrane</keyword>
<dbReference type="Pfam" id="PF12019">
    <property type="entry name" value="GspH"/>
    <property type="match status" value="1"/>
</dbReference>
<sequence>MIKINKILLGKGFTLTELLITVAIVAILGGMATPSFMTIIEKNKTITFVSDFRTAMYLAQSEAIKRNSTVTILPKARDTREWQNGWDVFEDTNSNGVKETTEELISTHTFSHSGYTLKATDNTYKKWISFNAMGVPVSSNGNEADSSFRICPPDNDVSAARTLNISLSGNIIVTEGASSCP</sequence>
<comment type="similarity">
    <text evidence="9">Belongs to the GSP H family.</text>
</comment>
<accession>A0A6S6SGF1</accession>
<keyword evidence="6 11" id="KW-0812">Transmembrane</keyword>
<organism evidence="13">
    <name type="scientific">uncultured Thiotrichaceae bacterium</name>
    <dbReference type="NCBI Taxonomy" id="298394"/>
    <lineage>
        <taxon>Bacteria</taxon>
        <taxon>Pseudomonadati</taxon>
        <taxon>Pseudomonadota</taxon>
        <taxon>Gammaproteobacteria</taxon>
        <taxon>Thiotrichales</taxon>
        <taxon>Thiotrichaceae</taxon>
        <taxon>environmental samples</taxon>
    </lineage>
</organism>
<reference evidence="13" key="1">
    <citation type="submission" date="2020-01" db="EMBL/GenBank/DDBJ databases">
        <authorList>
            <person name="Meier V. D."/>
            <person name="Meier V D."/>
        </authorList>
    </citation>
    <scope>NUCLEOTIDE SEQUENCE</scope>
    <source>
        <strain evidence="13">HLG_WM_MAG_07</strain>
    </source>
</reference>
<dbReference type="SUPFAM" id="SSF54523">
    <property type="entry name" value="Pili subunits"/>
    <property type="match status" value="1"/>
</dbReference>
<dbReference type="GO" id="GO:0015628">
    <property type="term" value="P:protein secretion by the type II secretion system"/>
    <property type="evidence" value="ECO:0007669"/>
    <property type="project" value="InterPro"/>
</dbReference>
<evidence type="ECO:0000256" key="2">
    <source>
        <dbReference type="ARBA" id="ARBA00021549"/>
    </source>
</evidence>
<dbReference type="AlphaFoldDB" id="A0A6S6SGF1"/>
<dbReference type="InterPro" id="IPR045584">
    <property type="entry name" value="Pilin-like"/>
</dbReference>
<protein>
    <recommendedName>
        <fullName evidence="2">Type II secretion system protein H</fullName>
    </recommendedName>
    <alternativeName>
        <fullName evidence="10">General secretion pathway protein H</fullName>
    </alternativeName>
</protein>
<dbReference type="GO" id="GO:0015627">
    <property type="term" value="C:type II protein secretion system complex"/>
    <property type="evidence" value="ECO:0007669"/>
    <property type="project" value="InterPro"/>
</dbReference>
<evidence type="ECO:0000256" key="8">
    <source>
        <dbReference type="ARBA" id="ARBA00023136"/>
    </source>
</evidence>
<evidence type="ECO:0000256" key="3">
    <source>
        <dbReference type="ARBA" id="ARBA00022475"/>
    </source>
</evidence>
<dbReference type="GO" id="GO:0005886">
    <property type="term" value="C:plasma membrane"/>
    <property type="evidence" value="ECO:0007669"/>
    <property type="project" value="UniProtKB-SubCell"/>
</dbReference>
<keyword evidence="7 11" id="KW-1133">Transmembrane helix</keyword>
<evidence type="ECO:0000259" key="12">
    <source>
        <dbReference type="Pfam" id="PF12019"/>
    </source>
</evidence>
<evidence type="ECO:0000256" key="10">
    <source>
        <dbReference type="ARBA" id="ARBA00030775"/>
    </source>
</evidence>
<evidence type="ECO:0000256" key="6">
    <source>
        <dbReference type="ARBA" id="ARBA00022692"/>
    </source>
</evidence>
<evidence type="ECO:0000313" key="13">
    <source>
        <dbReference type="EMBL" id="CAA6801938.1"/>
    </source>
</evidence>
<evidence type="ECO:0000256" key="9">
    <source>
        <dbReference type="ARBA" id="ARBA00025772"/>
    </source>
</evidence>
<evidence type="ECO:0000256" key="5">
    <source>
        <dbReference type="ARBA" id="ARBA00022519"/>
    </source>
</evidence>
<keyword evidence="4" id="KW-0488">Methylation</keyword>
<dbReference type="Pfam" id="PF07963">
    <property type="entry name" value="N_methyl"/>
    <property type="match status" value="1"/>
</dbReference>
<keyword evidence="3" id="KW-1003">Cell membrane</keyword>